<protein>
    <submittedName>
        <fullName evidence="2">Uncharacterized protein</fullName>
    </submittedName>
</protein>
<reference evidence="2 3" key="1">
    <citation type="journal article" date="2014" name="Genome Announc.">
        <title>Draft Genome Sequence of the Haloacid-Degrading Burkholderia caribensis Strain MBA4.</title>
        <authorList>
            <person name="Pan Y."/>
            <person name="Kong K.F."/>
            <person name="Tsang J.S."/>
        </authorList>
    </citation>
    <scope>NUCLEOTIDE SEQUENCE [LARGE SCALE GENOMIC DNA]</scope>
    <source>
        <strain evidence="2 3">852011</strain>
    </source>
</reference>
<evidence type="ECO:0000313" key="3">
    <source>
        <dbReference type="Proteomes" id="UP000509548"/>
    </source>
</evidence>
<dbReference type="Proteomes" id="UP001462961">
    <property type="component" value="Unassembled WGS sequence"/>
</dbReference>
<proteinExistence type="predicted"/>
<evidence type="ECO:0000313" key="2">
    <source>
        <dbReference type="EMBL" id="QLB65500.1"/>
    </source>
</evidence>
<evidence type="ECO:0000313" key="4">
    <source>
        <dbReference type="Proteomes" id="UP001462961"/>
    </source>
</evidence>
<name>A0A9Q6S641_9BURK</name>
<organism evidence="2 3">
    <name type="scientific">Paraburkholderia caribensis</name>
    <dbReference type="NCBI Taxonomy" id="75105"/>
    <lineage>
        <taxon>Bacteria</taxon>
        <taxon>Pseudomonadati</taxon>
        <taxon>Pseudomonadota</taxon>
        <taxon>Betaproteobacteria</taxon>
        <taxon>Burkholderiales</taxon>
        <taxon>Burkholderiaceae</taxon>
        <taxon>Paraburkholderia</taxon>
    </lineage>
</organism>
<sequence length="202" mass="23012">MLHFDPVYLTELDREAIGRYHALPGLKDKYRLHIELGPHPYEGDIGNARVVVLMNNPGFDATSTPDDHRFHRAAWPYASLHPDAPVGMRCYSTSRFRDLITEFGAQHVSQRLAMLQIHPWASGELDTSKRLTLPSQQLAIAHARVAIARGTLVLIGRGAWYWLKVLGVTEREVFVHHAPRSAYWNRESVPPDVYEQMRARLA</sequence>
<evidence type="ECO:0000313" key="1">
    <source>
        <dbReference type="EMBL" id="MEO1757911.1"/>
    </source>
</evidence>
<keyword evidence="4" id="KW-1185">Reference proteome</keyword>
<accession>A0A9Q6S641</accession>
<reference evidence="1 4" key="3">
    <citation type="submission" date="2024-01" db="EMBL/GenBank/DDBJ databases">
        <title>The diversity of rhizobia nodulating Mimosa spp. in eleven states of Brazil covering several biomes is determined by host plant, location, and edaphic factors.</title>
        <authorList>
            <person name="Rouws L."/>
            <person name="Barauna A."/>
            <person name="Beukes C."/>
            <person name="De Faria S.M."/>
            <person name="Gross E."/>
            <person name="Dos Reis Junior F.B."/>
            <person name="Simon M."/>
            <person name="Maluk M."/>
            <person name="Odee D.W."/>
            <person name="Kenicer G."/>
            <person name="Young J.P.W."/>
            <person name="Reis V.M."/>
            <person name="Zilli J."/>
            <person name="James E.K."/>
        </authorList>
    </citation>
    <scope>NUCLEOTIDE SEQUENCE [LARGE SCALE GENOMIC DNA]</scope>
    <source>
        <strain evidence="1 4">JHI1651</strain>
    </source>
</reference>
<reference evidence="2" key="2">
    <citation type="submission" date="2016-06" db="EMBL/GenBank/DDBJ databases">
        <authorList>
            <person name="Huang P."/>
            <person name="Jiang X."/>
            <person name="Liu X."/>
        </authorList>
    </citation>
    <scope>NUCLEOTIDE SEQUENCE</scope>
    <source>
        <strain evidence="2">852011</strain>
    </source>
</reference>
<dbReference type="AlphaFoldDB" id="A0A9Q6S641"/>
<dbReference type="Proteomes" id="UP000509548">
    <property type="component" value="Chromosome 2"/>
</dbReference>
<dbReference type="EMBL" id="JAYLVJ010000044">
    <property type="protein sequence ID" value="MEO1757911.1"/>
    <property type="molecule type" value="Genomic_DNA"/>
</dbReference>
<dbReference type="RefSeq" id="WP_107203987.1">
    <property type="nucleotide sequence ID" value="NZ_CP015959.1"/>
</dbReference>
<dbReference type="EMBL" id="CP015959">
    <property type="protein sequence ID" value="QLB65500.1"/>
    <property type="molecule type" value="Genomic_DNA"/>
</dbReference>
<gene>
    <name evidence="2" type="ORF">A9O66_24295</name>
    <name evidence="1" type="ORF">VOI32_28730</name>
</gene>